<dbReference type="AlphaFoldDB" id="E8LE24"/>
<reference evidence="9 10" key="1">
    <citation type="submission" date="2011-01" db="EMBL/GenBank/DDBJ databases">
        <authorList>
            <person name="Weinstock G."/>
            <person name="Sodergren E."/>
            <person name="Clifton S."/>
            <person name="Fulton L."/>
            <person name="Fulton B."/>
            <person name="Courtney L."/>
            <person name="Fronick C."/>
            <person name="Harrison M."/>
            <person name="Strong C."/>
            <person name="Farmer C."/>
            <person name="Delahaunty K."/>
            <person name="Markovic C."/>
            <person name="Hall O."/>
            <person name="Minx P."/>
            <person name="Tomlinson C."/>
            <person name="Mitreva M."/>
            <person name="Hou S."/>
            <person name="Chen J."/>
            <person name="Wollam A."/>
            <person name="Pepin K.H."/>
            <person name="Johnson M."/>
            <person name="Bhonagiri V."/>
            <person name="Zhang X."/>
            <person name="Suruliraj S."/>
            <person name="Warren W."/>
            <person name="Chinwalla A."/>
            <person name="Mardis E.R."/>
            <person name="Wilson R.K."/>
        </authorList>
    </citation>
    <scope>NUCLEOTIDE SEQUENCE [LARGE SCALE GENOMIC DNA]</scope>
    <source>
        <strain evidence="9 10">YIT 12067</strain>
    </source>
</reference>
<keyword evidence="10" id="KW-1185">Reference proteome</keyword>
<keyword evidence="4 7" id="KW-0255">Endonuclease</keyword>
<dbReference type="Gene3D" id="3.30.230.10">
    <property type="match status" value="1"/>
</dbReference>
<comment type="catalytic activity">
    <reaction evidence="7">
        <text>Endonucleolytic cleavage of RNA, removing 5'-extranucleotides from tRNA precursor.</text>
        <dbReference type="EC" id="3.1.26.5"/>
    </reaction>
</comment>
<dbReference type="Proteomes" id="UP000004923">
    <property type="component" value="Unassembled WGS sequence"/>
</dbReference>
<proteinExistence type="inferred from homology"/>
<dbReference type="PANTHER" id="PTHR33992:SF1">
    <property type="entry name" value="RIBONUCLEASE P PROTEIN COMPONENT"/>
    <property type="match status" value="1"/>
</dbReference>
<evidence type="ECO:0000256" key="8">
    <source>
        <dbReference type="NCBIfam" id="TIGR00188"/>
    </source>
</evidence>
<comment type="function">
    <text evidence="1 7">RNaseP catalyzes the removal of the 5'-leader sequence from pre-tRNA to produce the mature 5'-terminus. It can also cleave other RNA substrates such as 4.5S RNA. The protein component plays an auxiliary but essential role in vivo by binding to the 5'-leader sequence and broadening the substrate specificity of the ribozyme.</text>
</comment>
<dbReference type="EC" id="3.1.26.5" evidence="7 8"/>
<keyword evidence="6 7" id="KW-0694">RNA-binding</keyword>
<dbReference type="NCBIfam" id="TIGR00188">
    <property type="entry name" value="rnpA"/>
    <property type="match status" value="1"/>
</dbReference>
<dbReference type="eggNOG" id="COG0594">
    <property type="taxonomic scope" value="Bacteria"/>
</dbReference>
<evidence type="ECO:0000256" key="3">
    <source>
        <dbReference type="ARBA" id="ARBA00022722"/>
    </source>
</evidence>
<protein>
    <recommendedName>
        <fullName evidence="7 8">Ribonuclease P protein component</fullName>
        <shortName evidence="7">RNase P protein</shortName>
        <shortName evidence="7">RNaseP protein</shortName>
        <ecNumber evidence="7 8">3.1.26.5</ecNumber>
    </recommendedName>
    <alternativeName>
        <fullName evidence="7">Protein C5</fullName>
    </alternativeName>
</protein>
<organism evidence="9 10">
    <name type="scientific">Phascolarctobacterium succinatutens YIT 12067</name>
    <dbReference type="NCBI Taxonomy" id="626939"/>
    <lineage>
        <taxon>Bacteria</taxon>
        <taxon>Bacillati</taxon>
        <taxon>Bacillota</taxon>
        <taxon>Negativicutes</taxon>
        <taxon>Acidaminococcales</taxon>
        <taxon>Acidaminococcaceae</taxon>
        <taxon>Phascolarctobacterium</taxon>
    </lineage>
</organism>
<dbReference type="Pfam" id="PF00825">
    <property type="entry name" value="Ribonuclease_P"/>
    <property type="match status" value="1"/>
</dbReference>
<dbReference type="GO" id="GO:0030677">
    <property type="term" value="C:ribonuclease P complex"/>
    <property type="evidence" value="ECO:0007669"/>
    <property type="project" value="TreeGrafter"/>
</dbReference>
<dbReference type="PANTHER" id="PTHR33992">
    <property type="entry name" value="RIBONUCLEASE P PROTEIN COMPONENT"/>
    <property type="match status" value="1"/>
</dbReference>
<dbReference type="PROSITE" id="PS00648">
    <property type="entry name" value="RIBONUCLEASE_P"/>
    <property type="match status" value="1"/>
</dbReference>
<dbReference type="GO" id="GO:0001682">
    <property type="term" value="P:tRNA 5'-leader removal"/>
    <property type="evidence" value="ECO:0007669"/>
    <property type="project" value="UniProtKB-UniRule"/>
</dbReference>
<comment type="similarity">
    <text evidence="7">Belongs to the RnpA family.</text>
</comment>
<comment type="subunit">
    <text evidence="7">Consists of a catalytic RNA component (M1 or rnpB) and a protein subunit.</text>
</comment>
<keyword evidence="3 7" id="KW-0540">Nuclease</keyword>
<dbReference type="GO" id="GO:0004526">
    <property type="term" value="F:ribonuclease P activity"/>
    <property type="evidence" value="ECO:0007669"/>
    <property type="project" value="UniProtKB-UniRule"/>
</dbReference>
<evidence type="ECO:0000313" key="10">
    <source>
        <dbReference type="Proteomes" id="UP000004923"/>
    </source>
</evidence>
<evidence type="ECO:0000256" key="1">
    <source>
        <dbReference type="ARBA" id="ARBA00002663"/>
    </source>
</evidence>
<sequence length="125" mass="14605">MRAGVHLMQKKKFTLKKLNRLKSKKSFQIVYVKGRTVVDAMSVFYILPDQGEDIKIGLAVGKKLGCAVVRNRVKRLMREVFRMHKAELKKGYHIVWVARKKLTKADYKTFERVFLRLAKRAALLQ</sequence>
<dbReference type="GO" id="GO:0042781">
    <property type="term" value="F:3'-tRNA processing endoribonuclease activity"/>
    <property type="evidence" value="ECO:0007669"/>
    <property type="project" value="TreeGrafter"/>
</dbReference>
<dbReference type="InterPro" id="IPR000100">
    <property type="entry name" value="RNase_P"/>
</dbReference>
<dbReference type="InterPro" id="IPR014721">
    <property type="entry name" value="Ribsml_uS5_D2-typ_fold_subgr"/>
</dbReference>
<dbReference type="InterPro" id="IPR020539">
    <property type="entry name" value="RNase_P_CS"/>
</dbReference>
<dbReference type="GO" id="GO:0000049">
    <property type="term" value="F:tRNA binding"/>
    <property type="evidence" value="ECO:0007669"/>
    <property type="project" value="UniProtKB-UniRule"/>
</dbReference>
<gene>
    <name evidence="7 9" type="primary">rnpA</name>
    <name evidence="9" type="ORF">HMPREF9443_01102</name>
</gene>
<comment type="caution">
    <text evidence="9">The sequence shown here is derived from an EMBL/GenBank/DDBJ whole genome shotgun (WGS) entry which is preliminary data.</text>
</comment>
<dbReference type="EMBL" id="AEVN01000044">
    <property type="protein sequence ID" value="EFY04924.1"/>
    <property type="molecule type" value="Genomic_DNA"/>
</dbReference>
<dbReference type="SUPFAM" id="SSF54211">
    <property type="entry name" value="Ribosomal protein S5 domain 2-like"/>
    <property type="match status" value="1"/>
</dbReference>
<keyword evidence="2 7" id="KW-0819">tRNA processing</keyword>
<evidence type="ECO:0000256" key="2">
    <source>
        <dbReference type="ARBA" id="ARBA00022694"/>
    </source>
</evidence>
<keyword evidence="5 7" id="KW-0378">Hydrolase</keyword>
<evidence type="ECO:0000256" key="5">
    <source>
        <dbReference type="ARBA" id="ARBA00022801"/>
    </source>
</evidence>
<dbReference type="HAMAP" id="MF_00227">
    <property type="entry name" value="RNase_P"/>
    <property type="match status" value="1"/>
</dbReference>
<evidence type="ECO:0000256" key="6">
    <source>
        <dbReference type="ARBA" id="ARBA00022884"/>
    </source>
</evidence>
<accession>E8LE24</accession>
<dbReference type="HOGENOM" id="CLU_117179_9_1_9"/>
<name>E8LE24_9FIRM</name>
<dbReference type="InterPro" id="IPR020568">
    <property type="entry name" value="Ribosomal_Su5_D2-typ_SF"/>
</dbReference>
<evidence type="ECO:0000313" key="9">
    <source>
        <dbReference type="EMBL" id="EFY04924.1"/>
    </source>
</evidence>
<evidence type="ECO:0000256" key="7">
    <source>
        <dbReference type="HAMAP-Rule" id="MF_00227"/>
    </source>
</evidence>
<evidence type="ECO:0000256" key="4">
    <source>
        <dbReference type="ARBA" id="ARBA00022759"/>
    </source>
</evidence>